<evidence type="ECO:0000313" key="2">
    <source>
        <dbReference type="Proteomes" id="UP000012589"/>
    </source>
</evidence>
<dbReference type="PATRIC" id="fig|1235802.3.peg.717"/>
<dbReference type="EMBL" id="AQFT01000023">
    <property type="protein sequence ID" value="EMZ36308.1"/>
    <property type="molecule type" value="Genomic_DNA"/>
</dbReference>
<keyword evidence="2" id="KW-1185">Reference proteome</keyword>
<dbReference type="eggNOG" id="ENOG5032SRT">
    <property type="taxonomic scope" value="Bacteria"/>
</dbReference>
<name>N2BCW0_9FIRM</name>
<evidence type="ECO:0000313" key="1">
    <source>
        <dbReference type="EMBL" id="EMZ36308.1"/>
    </source>
</evidence>
<proteinExistence type="predicted"/>
<dbReference type="HOGENOM" id="CLU_157802_0_0_9"/>
<comment type="caution">
    <text evidence="1">The sequence shown here is derived from an EMBL/GenBank/DDBJ whole genome shotgun (WGS) entry which is preliminary data.</text>
</comment>
<dbReference type="OrthoDB" id="2085859at2"/>
<gene>
    <name evidence="1" type="ORF">C823_00675</name>
</gene>
<accession>N2BCW0</accession>
<organism evidence="1 2">
    <name type="scientific">Eubacterium plexicaudatum ASF492</name>
    <dbReference type="NCBI Taxonomy" id="1235802"/>
    <lineage>
        <taxon>Bacteria</taxon>
        <taxon>Bacillati</taxon>
        <taxon>Bacillota</taxon>
        <taxon>Clostridia</taxon>
        <taxon>Eubacteriales</taxon>
        <taxon>Eubacteriaceae</taxon>
        <taxon>Eubacterium</taxon>
    </lineage>
</organism>
<sequence>MIWYENLYIGESIPKKEAKIRRLKWKINHNKCLTNAFLIVLCRYGENLLEIIPAVELRQKAYPKQNLYVVGLAKGYDDALKTAVDIVTDVYKKTGGFQVKRYILQQKAGDLT</sequence>
<dbReference type="AlphaFoldDB" id="N2BCW0"/>
<dbReference type="Proteomes" id="UP000012589">
    <property type="component" value="Unassembled WGS sequence"/>
</dbReference>
<protein>
    <submittedName>
        <fullName evidence="1">Uncharacterized protein</fullName>
    </submittedName>
</protein>
<reference evidence="1 2" key="1">
    <citation type="journal article" date="2014" name="Genome Announc.">
        <title>Draft genome sequences of the altered schaedler flora, a defined bacterial community from gnotobiotic mice.</title>
        <authorList>
            <person name="Wannemuehler M.J."/>
            <person name="Overstreet A.M."/>
            <person name="Ward D.V."/>
            <person name="Phillips G.J."/>
        </authorList>
    </citation>
    <scope>NUCLEOTIDE SEQUENCE [LARGE SCALE GENOMIC DNA]</scope>
    <source>
        <strain evidence="1 2">ASF492</strain>
    </source>
</reference>
<dbReference type="STRING" id="1235802.C823_00675"/>